<accession>A0A5B7J7N7</accession>
<sequence>MERYNGAREQRTVVRAANVGPEGRVRLRNSLGIGKGQERLEAMRGGRKKERQKGHQKSRGDEVWEGAGRASRDCQGRVGERGKGRAGHSVGQEIRTNGSVPAPPHLGHQDIAGATAAFGRPHAPPHRSVCPSACLSRAYLNR</sequence>
<organism evidence="2 3">
    <name type="scientific">Portunus trituberculatus</name>
    <name type="common">Swimming crab</name>
    <name type="synonym">Neptunus trituberculatus</name>
    <dbReference type="NCBI Taxonomy" id="210409"/>
    <lineage>
        <taxon>Eukaryota</taxon>
        <taxon>Metazoa</taxon>
        <taxon>Ecdysozoa</taxon>
        <taxon>Arthropoda</taxon>
        <taxon>Crustacea</taxon>
        <taxon>Multicrustacea</taxon>
        <taxon>Malacostraca</taxon>
        <taxon>Eumalacostraca</taxon>
        <taxon>Eucarida</taxon>
        <taxon>Decapoda</taxon>
        <taxon>Pleocyemata</taxon>
        <taxon>Brachyura</taxon>
        <taxon>Eubrachyura</taxon>
        <taxon>Portunoidea</taxon>
        <taxon>Portunidae</taxon>
        <taxon>Portuninae</taxon>
        <taxon>Portunus</taxon>
    </lineage>
</organism>
<name>A0A5B7J7N7_PORTR</name>
<reference evidence="2 3" key="1">
    <citation type="submission" date="2019-05" db="EMBL/GenBank/DDBJ databases">
        <title>Another draft genome of Portunus trituberculatus and its Hox gene families provides insights of decapod evolution.</title>
        <authorList>
            <person name="Jeong J.-H."/>
            <person name="Song I."/>
            <person name="Kim S."/>
            <person name="Choi T."/>
            <person name="Kim D."/>
            <person name="Ryu S."/>
            <person name="Kim W."/>
        </authorList>
    </citation>
    <scope>NUCLEOTIDE SEQUENCE [LARGE SCALE GENOMIC DNA]</scope>
    <source>
        <tissue evidence="2">Muscle</tissue>
    </source>
</reference>
<comment type="caution">
    <text evidence="2">The sequence shown here is derived from an EMBL/GenBank/DDBJ whole genome shotgun (WGS) entry which is preliminary data.</text>
</comment>
<feature type="compositionally biased region" description="Basic residues" evidence="1">
    <location>
        <begin position="45"/>
        <end position="57"/>
    </location>
</feature>
<dbReference type="AlphaFoldDB" id="A0A5B7J7N7"/>
<dbReference type="EMBL" id="VSRR010081343">
    <property type="protein sequence ID" value="MPC89537.1"/>
    <property type="molecule type" value="Genomic_DNA"/>
</dbReference>
<evidence type="ECO:0000313" key="2">
    <source>
        <dbReference type="EMBL" id="MPC89537.1"/>
    </source>
</evidence>
<proteinExistence type="predicted"/>
<feature type="compositionally biased region" description="Basic and acidic residues" evidence="1">
    <location>
        <begin position="70"/>
        <end position="83"/>
    </location>
</feature>
<protein>
    <submittedName>
        <fullName evidence="2">Uncharacterized protein</fullName>
    </submittedName>
</protein>
<dbReference type="Proteomes" id="UP000324222">
    <property type="component" value="Unassembled WGS sequence"/>
</dbReference>
<feature type="region of interest" description="Disordered" evidence="1">
    <location>
        <begin position="33"/>
        <end position="128"/>
    </location>
</feature>
<keyword evidence="3" id="KW-1185">Reference proteome</keyword>
<evidence type="ECO:0000256" key="1">
    <source>
        <dbReference type="SAM" id="MobiDB-lite"/>
    </source>
</evidence>
<evidence type="ECO:0000313" key="3">
    <source>
        <dbReference type="Proteomes" id="UP000324222"/>
    </source>
</evidence>
<gene>
    <name evidence="2" type="ORF">E2C01_084489</name>
</gene>